<evidence type="ECO:0000256" key="1">
    <source>
        <dbReference type="ARBA" id="ARBA00004196"/>
    </source>
</evidence>
<dbReference type="SUPFAM" id="SSF52833">
    <property type="entry name" value="Thioredoxin-like"/>
    <property type="match status" value="1"/>
</dbReference>
<keyword evidence="2" id="KW-0201">Cytochrome c-type biogenesis</keyword>
<evidence type="ECO:0000313" key="7">
    <source>
        <dbReference type="Proteomes" id="UP000278351"/>
    </source>
</evidence>
<protein>
    <submittedName>
        <fullName evidence="6">AhpC/TSA family protein</fullName>
    </submittedName>
</protein>
<keyword evidence="4" id="KW-0676">Redox-active center</keyword>
<dbReference type="GO" id="GO:0030313">
    <property type="term" value="C:cell envelope"/>
    <property type="evidence" value="ECO:0007669"/>
    <property type="project" value="UniProtKB-SubCell"/>
</dbReference>
<dbReference type="GO" id="GO:0017004">
    <property type="term" value="P:cytochrome complex assembly"/>
    <property type="evidence" value="ECO:0007669"/>
    <property type="project" value="UniProtKB-KW"/>
</dbReference>
<evidence type="ECO:0000259" key="5">
    <source>
        <dbReference type="PROSITE" id="PS51352"/>
    </source>
</evidence>
<dbReference type="CDD" id="cd02966">
    <property type="entry name" value="TlpA_like_family"/>
    <property type="match status" value="1"/>
</dbReference>
<organism evidence="6 7">
    <name type="scientific">Chitinophaga lutea</name>
    <dbReference type="NCBI Taxonomy" id="2488634"/>
    <lineage>
        <taxon>Bacteria</taxon>
        <taxon>Pseudomonadati</taxon>
        <taxon>Bacteroidota</taxon>
        <taxon>Chitinophagia</taxon>
        <taxon>Chitinophagales</taxon>
        <taxon>Chitinophagaceae</taxon>
        <taxon>Chitinophaga</taxon>
    </lineage>
</organism>
<accession>A0A3N4PWK9</accession>
<dbReference type="AlphaFoldDB" id="A0A3N4PWK9"/>
<sequence>MRQLLFLIIALAGNFNTRAQDGYVLQGQADTALNGQYIHLYGIDWSDLNPKIADSVQITNGRFQFKGKLNTPGLLISLYLKGNRFAFTQLYIQNNKMTVQLKGTHWYKRENSLLSNAPYNDDWRSLKTAREKADYNLGFLRHQMDSIQRARPDTTLADMAERGKVLERQVVLVEKQWVREHPASYISLITLAYSLFRKLEIDELRGLYGGLPTALQRSVEGVALKERIAHRAAIQVGNMAPEFAVKDTSGNIFRLSDARGKYVLLDFWASWCGPCLEQVPVLKKFHELNKDRNLKIIGISLDTDSSRWLAAIRQHDLNWLHVSDLQGWKSATGKLYNVQAIPQNILIDPQGKIAAIDIDLSKYSL</sequence>
<dbReference type="Gene3D" id="3.40.30.10">
    <property type="entry name" value="Glutaredoxin"/>
    <property type="match status" value="1"/>
</dbReference>
<evidence type="ECO:0000256" key="4">
    <source>
        <dbReference type="ARBA" id="ARBA00023284"/>
    </source>
</evidence>
<dbReference type="GO" id="GO:0016491">
    <property type="term" value="F:oxidoreductase activity"/>
    <property type="evidence" value="ECO:0007669"/>
    <property type="project" value="InterPro"/>
</dbReference>
<comment type="caution">
    <text evidence="6">The sequence shown here is derived from an EMBL/GenBank/DDBJ whole genome shotgun (WGS) entry which is preliminary data.</text>
</comment>
<dbReference type="InterPro" id="IPR036249">
    <property type="entry name" value="Thioredoxin-like_sf"/>
</dbReference>
<dbReference type="GO" id="GO:0016209">
    <property type="term" value="F:antioxidant activity"/>
    <property type="evidence" value="ECO:0007669"/>
    <property type="project" value="InterPro"/>
</dbReference>
<keyword evidence="7" id="KW-1185">Reference proteome</keyword>
<evidence type="ECO:0000313" key="6">
    <source>
        <dbReference type="EMBL" id="RPE13072.1"/>
    </source>
</evidence>
<dbReference type="InterPro" id="IPR017937">
    <property type="entry name" value="Thioredoxin_CS"/>
</dbReference>
<dbReference type="PANTHER" id="PTHR42852:SF6">
    <property type="entry name" value="THIOL:DISULFIDE INTERCHANGE PROTEIN DSBE"/>
    <property type="match status" value="1"/>
</dbReference>
<proteinExistence type="predicted"/>
<dbReference type="InterPro" id="IPR050553">
    <property type="entry name" value="Thioredoxin_ResA/DsbE_sf"/>
</dbReference>
<reference evidence="6 7" key="1">
    <citation type="submission" date="2018-11" db="EMBL/GenBank/DDBJ databases">
        <title>Chitinophaga lutea sp.nov., isolate from arsenic contaminated soil.</title>
        <authorList>
            <person name="Zong Y."/>
        </authorList>
    </citation>
    <scope>NUCLEOTIDE SEQUENCE [LARGE SCALE GENOMIC DNA]</scope>
    <source>
        <strain evidence="6 7">ZY74</strain>
    </source>
</reference>
<name>A0A3N4PWK9_9BACT</name>
<dbReference type="Pfam" id="PF00578">
    <property type="entry name" value="AhpC-TSA"/>
    <property type="match status" value="1"/>
</dbReference>
<keyword evidence="3" id="KW-1015">Disulfide bond</keyword>
<dbReference type="OrthoDB" id="714321at2"/>
<comment type="subcellular location">
    <subcellularLocation>
        <location evidence="1">Cell envelope</location>
    </subcellularLocation>
</comment>
<dbReference type="InterPro" id="IPR025380">
    <property type="entry name" value="DUF4369"/>
</dbReference>
<dbReference type="Pfam" id="PF14289">
    <property type="entry name" value="DUF4369"/>
    <property type="match status" value="1"/>
</dbReference>
<dbReference type="PANTHER" id="PTHR42852">
    <property type="entry name" value="THIOL:DISULFIDE INTERCHANGE PROTEIN DSBE"/>
    <property type="match status" value="1"/>
</dbReference>
<dbReference type="InterPro" id="IPR013766">
    <property type="entry name" value="Thioredoxin_domain"/>
</dbReference>
<dbReference type="EMBL" id="RPDH01000001">
    <property type="protein sequence ID" value="RPE13072.1"/>
    <property type="molecule type" value="Genomic_DNA"/>
</dbReference>
<evidence type="ECO:0000256" key="2">
    <source>
        <dbReference type="ARBA" id="ARBA00022748"/>
    </source>
</evidence>
<dbReference type="PROSITE" id="PS00194">
    <property type="entry name" value="THIOREDOXIN_1"/>
    <property type="match status" value="1"/>
</dbReference>
<dbReference type="InterPro" id="IPR000866">
    <property type="entry name" value="AhpC/TSA"/>
</dbReference>
<gene>
    <name evidence="6" type="ORF">EGT74_05930</name>
</gene>
<dbReference type="PROSITE" id="PS51352">
    <property type="entry name" value="THIOREDOXIN_2"/>
    <property type="match status" value="1"/>
</dbReference>
<dbReference type="RefSeq" id="WP_123845587.1">
    <property type="nucleotide sequence ID" value="NZ_RPDH01000001.1"/>
</dbReference>
<evidence type="ECO:0000256" key="3">
    <source>
        <dbReference type="ARBA" id="ARBA00023157"/>
    </source>
</evidence>
<feature type="domain" description="Thioredoxin" evidence="5">
    <location>
        <begin position="234"/>
        <end position="365"/>
    </location>
</feature>
<dbReference type="Proteomes" id="UP000278351">
    <property type="component" value="Unassembled WGS sequence"/>
</dbReference>